<dbReference type="RefSeq" id="WP_186743029.1">
    <property type="nucleotide sequence ID" value="NZ_CP060394.1"/>
</dbReference>
<dbReference type="EMBL" id="CP060394">
    <property type="protein sequence ID" value="QNI32072.1"/>
    <property type="molecule type" value="Genomic_DNA"/>
</dbReference>
<gene>
    <name evidence="2" type="ORF">H7849_24215</name>
</gene>
<keyword evidence="1" id="KW-1133">Transmembrane helix</keyword>
<dbReference type="Proteomes" id="UP000515312">
    <property type="component" value="Chromosome"/>
</dbReference>
<reference evidence="2 3" key="1">
    <citation type="submission" date="2020-08" db="EMBL/GenBank/DDBJ databases">
        <title>Edaphobacter telluris sp. nov. and Acidobacterium dinghuensis sp. nov., two acidobacteria isolated from forest soil.</title>
        <authorList>
            <person name="Fu J."/>
            <person name="Qiu L."/>
        </authorList>
    </citation>
    <scope>NUCLEOTIDE SEQUENCE [LARGE SCALE GENOMIC DNA]</scope>
    <source>
        <strain evidence="2">4Y35</strain>
    </source>
</reference>
<accession>A0A7G8BHQ2</accession>
<proteinExistence type="predicted"/>
<dbReference type="KEGG" id="adin:H7849_24215"/>
<keyword evidence="1" id="KW-0812">Transmembrane</keyword>
<keyword evidence="1" id="KW-0472">Membrane</keyword>
<evidence type="ECO:0000256" key="1">
    <source>
        <dbReference type="SAM" id="Phobius"/>
    </source>
</evidence>
<feature type="transmembrane region" description="Helical" evidence="1">
    <location>
        <begin position="50"/>
        <end position="70"/>
    </location>
</feature>
<dbReference type="AlphaFoldDB" id="A0A7G8BHQ2"/>
<protein>
    <submittedName>
        <fullName evidence="2">Uncharacterized protein</fullName>
    </submittedName>
</protein>
<name>A0A7G8BHQ2_9BACT</name>
<evidence type="ECO:0000313" key="3">
    <source>
        <dbReference type="Proteomes" id="UP000515312"/>
    </source>
</evidence>
<keyword evidence="3" id="KW-1185">Reference proteome</keyword>
<evidence type="ECO:0000313" key="2">
    <source>
        <dbReference type="EMBL" id="QNI32072.1"/>
    </source>
</evidence>
<organism evidence="2 3">
    <name type="scientific">Alloacidobacterium dinghuense</name>
    <dbReference type="NCBI Taxonomy" id="2763107"/>
    <lineage>
        <taxon>Bacteria</taxon>
        <taxon>Pseudomonadati</taxon>
        <taxon>Acidobacteriota</taxon>
        <taxon>Terriglobia</taxon>
        <taxon>Terriglobales</taxon>
        <taxon>Acidobacteriaceae</taxon>
        <taxon>Alloacidobacterium</taxon>
    </lineage>
</organism>
<sequence>MTTMQSSYKPQRYNVVHPLQDVPEQKCSSEGLGQIAITPSVRLSLRVLRGYLMLMTVMLLYHVLDLAGALKHFKL</sequence>